<organism evidence="2 3">
    <name type="scientific">Lactococcus nasutitermitis</name>
    <dbReference type="NCBI Taxonomy" id="1652957"/>
    <lineage>
        <taxon>Bacteria</taxon>
        <taxon>Bacillati</taxon>
        <taxon>Bacillota</taxon>
        <taxon>Bacilli</taxon>
        <taxon>Lactobacillales</taxon>
        <taxon>Streptococcaceae</taxon>
        <taxon>Lactococcus</taxon>
    </lineage>
</organism>
<accession>A0ABV9JHQ9</accession>
<keyword evidence="3" id="KW-1185">Reference proteome</keyword>
<feature type="non-terminal residue" evidence="2">
    <location>
        <position position="1"/>
    </location>
</feature>
<dbReference type="InterPro" id="IPR046746">
    <property type="entry name" value="Big_15"/>
</dbReference>
<feature type="domain" description="Bacterial Ig" evidence="1">
    <location>
        <begin position="358"/>
        <end position="438"/>
    </location>
</feature>
<feature type="domain" description="Bacterial Ig" evidence="1">
    <location>
        <begin position="273"/>
        <end position="354"/>
    </location>
</feature>
<dbReference type="Proteomes" id="UP001595987">
    <property type="component" value="Unassembled WGS sequence"/>
</dbReference>
<reference evidence="3" key="1">
    <citation type="journal article" date="2019" name="Int. J. Syst. Evol. Microbiol.">
        <title>The Global Catalogue of Microorganisms (GCM) 10K type strain sequencing project: providing services to taxonomists for standard genome sequencing and annotation.</title>
        <authorList>
            <consortium name="The Broad Institute Genomics Platform"/>
            <consortium name="The Broad Institute Genome Sequencing Center for Infectious Disease"/>
            <person name="Wu L."/>
            <person name="Ma J."/>
        </authorList>
    </citation>
    <scope>NUCLEOTIDE SEQUENCE [LARGE SCALE GENOMIC DNA]</scope>
    <source>
        <strain evidence="3">CCUG 63287</strain>
    </source>
</reference>
<feature type="domain" description="Bacterial Ig" evidence="1">
    <location>
        <begin position="186"/>
        <end position="267"/>
    </location>
</feature>
<protein>
    <submittedName>
        <fullName evidence="2">Immunoglobulin-like domain-containing protein</fullName>
    </submittedName>
</protein>
<proteinExistence type="predicted"/>
<name>A0ABV9JHQ9_9LACT</name>
<dbReference type="RefSeq" id="WP_379862562.1">
    <property type="nucleotide sequence ID" value="NZ_JBHSGD010000005.1"/>
</dbReference>
<comment type="caution">
    <text evidence="2">The sequence shown here is derived from an EMBL/GenBank/DDBJ whole genome shotgun (WGS) entry which is preliminary data.</text>
</comment>
<sequence length="440" mass="46482">KPVTVVTSVPKGTVTPATYDLSGSRSVTGAFSGDVAKVQIEINGTLYPVGGTVSNGTFKYYAGANITSQSDKVVVVAFDKDGKELDRKPVTITNSMTQGTVTPATYDLSGGRSVTGTFSGDVAKVQIEINGTLSPVGGTVSNGTFKYYAGANITSQSDKVVVVALDKDGKELDRKPVTVVTSAPKGTVTPTSFDVSKDSRISGTYEGDVARVRVELNGTLLSSSASATNGNFSYYIGRQIKSVQDEVYVIGYDKDGNELYRKQLDITKADTKGEVAPNEFSMAGGSKITGTFSGDVAKVQVEVNGNLLPEGGTVDSGQFSYYVGQKITSENDKVFVVAFDKDGKELDRKEVPLKATSGTVTPDNFVLKTSKITGDFSGDVAKVQVEVNGSELSVGGTFADGKFSYYVGSNIVNTTDEVYVVAYDKNNKELDKKLLSVVAE</sequence>
<dbReference type="Pfam" id="PF20622">
    <property type="entry name" value="Big_15"/>
    <property type="match status" value="5"/>
</dbReference>
<feature type="domain" description="Bacterial Ig" evidence="1">
    <location>
        <begin position="12"/>
        <end position="94"/>
    </location>
</feature>
<feature type="domain" description="Bacterial Ig" evidence="1">
    <location>
        <begin position="99"/>
        <end position="180"/>
    </location>
</feature>
<evidence type="ECO:0000313" key="2">
    <source>
        <dbReference type="EMBL" id="MFC4652864.1"/>
    </source>
</evidence>
<dbReference type="EMBL" id="JBHSGD010000005">
    <property type="protein sequence ID" value="MFC4652864.1"/>
    <property type="molecule type" value="Genomic_DNA"/>
</dbReference>
<gene>
    <name evidence="2" type="ORF">ACFO26_08060</name>
</gene>
<evidence type="ECO:0000313" key="3">
    <source>
        <dbReference type="Proteomes" id="UP001595987"/>
    </source>
</evidence>
<evidence type="ECO:0000259" key="1">
    <source>
        <dbReference type="Pfam" id="PF20622"/>
    </source>
</evidence>